<name>A0A318EIU4_9GAMM</name>
<keyword evidence="1" id="KW-0812">Transmembrane</keyword>
<feature type="transmembrane region" description="Helical" evidence="1">
    <location>
        <begin position="85"/>
        <end position="103"/>
    </location>
</feature>
<feature type="transmembrane region" description="Helical" evidence="1">
    <location>
        <begin position="61"/>
        <end position="79"/>
    </location>
</feature>
<keyword evidence="1" id="KW-1133">Transmembrane helix</keyword>
<dbReference type="AlphaFoldDB" id="A0A318EIU4"/>
<feature type="transmembrane region" description="Helical" evidence="1">
    <location>
        <begin position="115"/>
        <end position="132"/>
    </location>
</feature>
<keyword evidence="3" id="KW-1185">Reference proteome</keyword>
<gene>
    <name evidence="2" type="ORF">C8D93_102395</name>
</gene>
<evidence type="ECO:0000256" key="1">
    <source>
        <dbReference type="SAM" id="Phobius"/>
    </source>
</evidence>
<proteinExistence type="predicted"/>
<sequence length="176" mass="18228">MPVLLLAWLGLRSGAAATPASVRWHTAAWVLWGAGLGGLAYVTAVMLLLAGDMAVHVDATGWCGSPAGVVAVPVTWVAARWTLRTVLLAGAAVLAAAAALALLRREPVQPMQRSGHRVAAGFALAWMLLSALDHQVFGLYALTAGGLPADLALHAAGLLPWIVRFRADRAVASARS</sequence>
<comment type="caution">
    <text evidence="2">The sequence shown here is derived from an EMBL/GenBank/DDBJ whole genome shotgun (WGS) entry which is preliminary data.</text>
</comment>
<reference evidence="2 3" key="1">
    <citation type="submission" date="2018-04" db="EMBL/GenBank/DDBJ databases">
        <title>Genomic Encyclopedia of Type Strains, Phase IV (KMG-IV): sequencing the most valuable type-strain genomes for metagenomic binning, comparative biology and taxonomic classification.</title>
        <authorList>
            <person name="Goeker M."/>
        </authorList>
    </citation>
    <scope>NUCLEOTIDE SEQUENCE [LARGE SCALE GENOMIC DNA]</scope>
    <source>
        <strain evidence="2 3">DSM 104150</strain>
    </source>
</reference>
<accession>A0A318EIU4</accession>
<evidence type="ECO:0000313" key="2">
    <source>
        <dbReference type="EMBL" id="PXV70536.1"/>
    </source>
</evidence>
<feature type="transmembrane region" description="Helical" evidence="1">
    <location>
        <begin position="26"/>
        <end position="49"/>
    </location>
</feature>
<evidence type="ECO:0000313" key="3">
    <source>
        <dbReference type="Proteomes" id="UP000248330"/>
    </source>
</evidence>
<dbReference type="RefSeq" id="WP_146216521.1">
    <property type="nucleotide sequence ID" value="NZ_CAKZQT010000013.1"/>
</dbReference>
<dbReference type="EMBL" id="QICN01000002">
    <property type="protein sequence ID" value="PXV70536.1"/>
    <property type="molecule type" value="Genomic_DNA"/>
</dbReference>
<keyword evidence="1" id="KW-0472">Membrane</keyword>
<feature type="transmembrane region" description="Helical" evidence="1">
    <location>
        <begin position="138"/>
        <end position="163"/>
    </location>
</feature>
<organism evidence="2 3">
    <name type="scientific">Sinimarinibacterium flocculans</name>
    <dbReference type="NCBI Taxonomy" id="985250"/>
    <lineage>
        <taxon>Bacteria</taxon>
        <taxon>Pseudomonadati</taxon>
        <taxon>Pseudomonadota</taxon>
        <taxon>Gammaproteobacteria</taxon>
        <taxon>Nevskiales</taxon>
        <taxon>Nevskiaceae</taxon>
        <taxon>Sinimarinibacterium</taxon>
    </lineage>
</organism>
<dbReference type="Proteomes" id="UP000248330">
    <property type="component" value="Unassembled WGS sequence"/>
</dbReference>
<protein>
    <submittedName>
        <fullName evidence="2">Uncharacterized protein</fullName>
    </submittedName>
</protein>